<dbReference type="Proteomes" id="UP001444071">
    <property type="component" value="Unassembled WGS sequence"/>
</dbReference>
<gene>
    <name evidence="5" type="primary">ARID2_1</name>
    <name evidence="5" type="ORF">XENORESO_000089</name>
</gene>
<dbReference type="InterPro" id="IPR036431">
    <property type="entry name" value="ARID_dom_sf"/>
</dbReference>
<evidence type="ECO:0000256" key="3">
    <source>
        <dbReference type="ARBA" id="ARBA00023242"/>
    </source>
</evidence>
<sequence>MANSTGKNLLDQRRKGQAFLDELRQFHQSRGSPFKKIPIVGGKELDLSALYIRVVSLGGFAKVSDKNQWAELGEEFNFPRSCSNAAFALRQYYLRYLEKYEKVHHFGEDDEEAQPGNPKASLPVGAIPSSYNYQQHVVSGRQSPTVASVFFTCTIISLSWSSSTFISTSASEKLI</sequence>
<organism evidence="5 6">
    <name type="scientific">Xenotaenia resolanae</name>
    <dbReference type="NCBI Taxonomy" id="208358"/>
    <lineage>
        <taxon>Eukaryota</taxon>
        <taxon>Metazoa</taxon>
        <taxon>Chordata</taxon>
        <taxon>Craniata</taxon>
        <taxon>Vertebrata</taxon>
        <taxon>Euteleostomi</taxon>
        <taxon>Actinopterygii</taxon>
        <taxon>Neopterygii</taxon>
        <taxon>Teleostei</taxon>
        <taxon>Neoteleostei</taxon>
        <taxon>Acanthomorphata</taxon>
        <taxon>Ovalentaria</taxon>
        <taxon>Atherinomorphae</taxon>
        <taxon>Cyprinodontiformes</taxon>
        <taxon>Goodeidae</taxon>
        <taxon>Xenotaenia</taxon>
    </lineage>
</organism>
<dbReference type="EMBL" id="JAHRIM010070162">
    <property type="protein sequence ID" value="MEQ2272558.1"/>
    <property type="molecule type" value="Genomic_DNA"/>
</dbReference>
<dbReference type="InterPro" id="IPR052406">
    <property type="entry name" value="Chromatin_Remodeling_Comp"/>
</dbReference>
<reference evidence="5 6" key="1">
    <citation type="submission" date="2021-06" db="EMBL/GenBank/DDBJ databases">
        <authorList>
            <person name="Palmer J.M."/>
        </authorList>
    </citation>
    <scope>NUCLEOTIDE SEQUENCE [LARGE SCALE GENOMIC DNA]</scope>
    <source>
        <strain evidence="5 6">XR_2019</strain>
        <tissue evidence="5">Muscle</tissue>
    </source>
</reference>
<evidence type="ECO:0000313" key="6">
    <source>
        <dbReference type="Proteomes" id="UP001444071"/>
    </source>
</evidence>
<evidence type="ECO:0000256" key="2">
    <source>
        <dbReference type="ARBA" id="ARBA00023163"/>
    </source>
</evidence>
<name>A0ABV0WUG3_9TELE</name>
<accession>A0ABV0WUG3</accession>
<proteinExistence type="predicted"/>
<keyword evidence="6" id="KW-1185">Reference proteome</keyword>
<dbReference type="SUPFAM" id="SSF46774">
    <property type="entry name" value="ARID-like"/>
    <property type="match status" value="1"/>
</dbReference>
<dbReference type="PANTHER" id="PTHR22970:SF14">
    <property type="entry name" value="AT-RICH INTERACTIVE DOMAIN-CONTAINING PROTEIN 2"/>
    <property type="match status" value="1"/>
</dbReference>
<dbReference type="CDD" id="cd16866">
    <property type="entry name" value="ARID_ARID2"/>
    <property type="match status" value="1"/>
</dbReference>
<keyword evidence="1" id="KW-0805">Transcription regulation</keyword>
<dbReference type="Gene3D" id="1.10.150.60">
    <property type="entry name" value="ARID DNA-binding domain"/>
    <property type="match status" value="1"/>
</dbReference>
<dbReference type="PROSITE" id="PS51011">
    <property type="entry name" value="ARID"/>
    <property type="match status" value="1"/>
</dbReference>
<dbReference type="PANTHER" id="PTHR22970">
    <property type="entry name" value="AT-RICH INTERACTIVE DOMAIN-CONTAINING PROTEIN 2"/>
    <property type="match status" value="1"/>
</dbReference>
<keyword evidence="3" id="KW-0539">Nucleus</keyword>
<evidence type="ECO:0000313" key="5">
    <source>
        <dbReference type="EMBL" id="MEQ2272558.1"/>
    </source>
</evidence>
<keyword evidence="2" id="KW-0804">Transcription</keyword>
<dbReference type="InterPro" id="IPR001606">
    <property type="entry name" value="ARID_dom"/>
</dbReference>
<dbReference type="SMART" id="SM01014">
    <property type="entry name" value="ARID"/>
    <property type="match status" value="1"/>
</dbReference>
<feature type="domain" description="ARID" evidence="4">
    <location>
        <begin position="13"/>
        <end position="105"/>
    </location>
</feature>
<comment type="caution">
    <text evidence="5">The sequence shown here is derived from an EMBL/GenBank/DDBJ whole genome shotgun (WGS) entry which is preliminary data.</text>
</comment>
<dbReference type="SMART" id="SM00501">
    <property type="entry name" value="BRIGHT"/>
    <property type="match status" value="1"/>
</dbReference>
<evidence type="ECO:0000256" key="1">
    <source>
        <dbReference type="ARBA" id="ARBA00023015"/>
    </source>
</evidence>
<protein>
    <submittedName>
        <fullName evidence="5">AT-rich interactive domain-containing protein 2</fullName>
    </submittedName>
</protein>
<evidence type="ECO:0000259" key="4">
    <source>
        <dbReference type="PROSITE" id="PS51011"/>
    </source>
</evidence>
<dbReference type="Pfam" id="PF01388">
    <property type="entry name" value="ARID"/>
    <property type="match status" value="1"/>
</dbReference>